<dbReference type="InterPro" id="IPR037027">
    <property type="entry name" value="YqgF/RNaseH-like_dom_sf"/>
</dbReference>
<sequence>MRSGVRIAVDVGGVRVGVAKTDSAGILATPVGTFQRGRNDLDAVVELVKNNDVLEVYVGLPKNMDGTEGKTARDARKWARWISRRIAPVEVRLIDERLTTVSAHRQLHEAGRRENSHRTVVDQVSAVIILENAMDFERNTGRTPGIALNGECND</sequence>
<dbReference type="EMBL" id="SJDT01000002">
    <property type="protein sequence ID" value="TBW23048.1"/>
    <property type="molecule type" value="Genomic_DNA"/>
</dbReference>
<dbReference type="SUPFAM" id="SSF53098">
    <property type="entry name" value="Ribonuclease H-like"/>
    <property type="match status" value="1"/>
</dbReference>
<dbReference type="InterPro" id="IPR012337">
    <property type="entry name" value="RNaseH-like_sf"/>
</dbReference>
<dbReference type="EC" id="3.1.-.-" evidence="5"/>
<evidence type="ECO:0000256" key="2">
    <source>
        <dbReference type="ARBA" id="ARBA00022517"/>
    </source>
</evidence>
<dbReference type="SMART" id="SM00732">
    <property type="entry name" value="YqgFc"/>
    <property type="match status" value="1"/>
</dbReference>
<evidence type="ECO:0000313" key="7">
    <source>
        <dbReference type="EMBL" id="TBW23048.1"/>
    </source>
</evidence>
<dbReference type="GO" id="GO:0004518">
    <property type="term" value="F:nuclease activity"/>
    <property type="evidence" value="ECO:0007669"/>
    <property type="project" value="UniProtKB-KW"/>
</dbReference>
<evidence type="ECO:0000256" key="1">
    <source>
        <dbReference type="ARBA" id="ARBA00022490"/>
    </source>
</evidence>
<keyword evidence="3 5" id="KW-0540">Nuclease</keyword>
<reference evidence="7 8" key="1">
    <citation type="submission" date="2019-02" db="EMBL/GenBank/DDBJ databases">
        <title>Arcanobacterium bovis sp. nov., isolated from the milk of a cow with mastitis.</title>
        <authorList>
            <person name="Sammra O."/>
            <person name="Foster G."/>
            <person name="Hassan A."/>
            <person name="Alssahen M."/>
            <person name="Laemmler C."/>
            <person name="Borowiak M."/>
            <person name="Malorny B."/>
            <person name="Abdulmawjood A."/>
        </authorList>
    </citation>
    <scope>NUCLEOTIDE SEQUENCE [LARGE SCALE GENOMIC DNA]</scope>
    <source>
        <strain evidence="7 8">C605018/01/1</strain>
    </source>
</reference>
<dbReference type="AlphaFoldDB" id="A0A4Q9V386"/>
<organism evidence="7 8">
    <name type="scientific">Arcanobacterium bovis</name>
    <dbReference type="NCBI Taxonomy" id="2529275"/>
    <lineage>
        <taxon>Bacteria</taxon>
        <taxon>Bacillati</taxon>
        <taxon>Actinomycetota</taxon>
        <taxon>Actinomycetes</taxon>
        <taxon>Actinomycetales</taxon>
        <taxon>Actinomycetaceae</taxon>
        <taxon>Arcanobacterium</taxon>
    </lineage>
</organism>
<keyword evidence="8" id="KW-1185">Reference proteome</keyword>
<comment type="caution">
    <text evidence="7">The sequence shown here is derived from an EMBL/GenBank/DDBJ whole genome shotgun (WGS) entry which is preliminary data.</text>
</comment>
<evidence type="ECO:0000256" key="4">
    <source>
        <dbReference type="ARBA" id="ARBA00022801"/>
    </source>
</evidence>
<evidence type="ECO:0000313" key="8">
    <source>
        <dbReference type="Proteomes" id="UP000293036"/>
    </source>
</evidence>
<comment type="subcellular location">
    <subcellularLocation>
        <location evidence="5">Cytoplasm</location>
    </subcellularLocation>
</comment>
<evidence type="ECO:0000259" key="6">
    <source>
        <dbReference type="SMART" id="SM00732"/>
    </source>
</evidence>
<dbReference type="Proteomes" id="UP000293036">
    <property type="component" value="Unassembled WGS sequence"/>
</dbReference>
<dbReference type="OrthoDB" id="9790539at2"/>
<keyword evidence="2 5" id="KW-0690">Ribosome biogenesis</keyword>
<dbReference type="CDD" id="cd16964">
    <property type="entry name" value="YqgF"/>
    <property type="match status" value="1"/>
</dbReference>
<evidence type="ECO:0000256" key="3">
    <source>
        <dbReference type="ARBA" id="ARBA00022722"/>
    </source>
</evidence>
<keyword evidence="4 5" id="KW-0378">Hydrolase</keyword>
<dbReference type="InterPro" id="IPR006641">
    <property type="entry name" value="YqgF/RNaseH-like_dom"/>
</dbReference>
<dbReference type="GO" id="GO:0016788">
    <property type="term" value="F:hydrolase activity, acting on ester bonds"/>
    <property type="evidence" value="ECO:0007669"/>
    <property type="project" value="UniProtKB-UniRule"/>
</dbReference>
<evidence type="ECO:0000256" key="5">
    <source>
        <dbReference type="HAMAP-Rule" id="MF_00651"/>
    </source>
</evidence>
<dbReference type="GO" id="GO:0000967">
    <property type="term" value="P:rRNA 5'-end processing"/>
    <property type="evidence" value="ECO:0007669"/>
    <property type="project" value="UniProtKB-UniRule"/>
</dbReference>
<keyword evidence="1 5" id="KW-0963">Cytoplasm</keyword>
<dbReference type="PANTHER" id="PTHR33317">
    <property type="entry name" value="POLYNUCLEOTIDYL TRANSFERASE, RIBONUCLEASE H-LIKE SUPERFAMILY PROTEIN"/>
    <property type="match status" value="1"/>
</dbReference>
<dbReference type="NCBIfam" id="TIGR00250">
    <property type="entry name" value="RNAse_H_YqgF"/>
    <property type="match status" value="1"/>
</dbReference>
<gene>
    <name evidence="7" type="primary">ruvX</name>
    <name evidence="7" type="ORF">EZJ44_03150</name>
</gene>
<protein>
    <recommendedName>
        <fullName evidence="5">Putative pre-16S rRNA nuclease</fullName>
        <ecNumber evidence="5">3.1.-.-</ecNumber>
    </recommendedName>
</protein>
<dbReference type="Pfam" id="PF03652">
    <property type="entry name" value="RuvX"/>
    <property type="match status" value="1"/>
</dbReference>
<accession>A0A4Q9V386</accession>
<comment type="function">
    <text evidence="5">Could be a nuclease involved in processing of the 5'-end of pre-16S rRNA.</text>
</comment>
<dbReference type="HAMAP" id="MF_00651">
    <property type="entry name" value="Nuclease_YqgF"/>
    <property type="match status" value="1"/>
</dbReference>
<feature type="domain" description="YqgF/RNase H-like" evidence="6">
    <location>
        <begin position="4"/>
        <end position="103"/>
    </location>
</feature>
<dbReference type="InterPro" id="IPR005227">
    <property type="entry name" value="YqgF"/>
</dbReference>
<dbReference type="PANTHER" id="PTHR33317:SF4">
    <property type="entry name" value="POLYNUCLEOTIDYL TRANSFERASE, RIBONUCLEASE H-LIKE SUPERFAMILY PROTEIN"/>
    <property type="match status" value="1"/>
</dbReference>
<comment type="similarity">
    <text evidence="5">Belongs to the YqgF HJR family.</text>
</comment>
<dbReference type="GO" id="GO:0005829">
    <property type="term" value="C:cytosol"/>
    <property type="evidence" value="ECO:0007669"/>
    <property type="project" value="TreeGrafter"/>
</dbReference>
<dbReference type="Gene3D" id="3.30.420.140">
    <property type="entry name" value="YqgF/RNase H-like domain"/>
    <property type="match status" value="1"/>
</dbReference>
<proteinExistence type="inferred from homology"/>
<name>A0A4Q9V386_9ACTO</name>